<dbReference type="FunFam" id="3.40.50.2000:FF:000056">
    <property type="entry name" value="Glycosyltransferase"/>
    <property type="match status" value="1"/>
</dbReference>
<dbReference type="PROSITE" id="PS00375">
    <property type="entry name" value="UDPGT"/>
    <property type="match status" value="1"/>
</dbReference>
<dbReference type="InterPro" id="IPR002213">
    <property type="entry name" value="UDP_glucos_trans"/>
</dbReference>
<evidence type="ECO:0000256" key="1">
    <source>
        <dbReference type="ARBA" id="ARBA00004721"/>
    </source>
</evidence>
<keyword evidence="3 4" id="KW-0808">Transferase</keyword>
<evidence type="ECO:0000313" key="7">
    <source>
        <dbReference type="Proteomes" id="UP000029981"/>
    </source>
</evidence>
<evidence type="ECO:0000256" key="5">
    <source>
        <dbReference type="RuleBase" id="RU362057"/>
    </source>
</evidence>
<evidence type="ECO:0000256" key="2">
    <source>
        <dbReference type="ARBA" id="ARBA00009995"/>
    </source>
</evidence>
<keyword evidence="7" id="KW-1185">Reference proteome</keyword>
<dbReference type="PANTHER" id="PTHR48048:SF45">
    <property type="entry name" value="GLYCOSYLTRANSFERASE"/>
    <property type="match status" value="1"/>
</dbReference>
<dbReference type="eggNOG" id="KOG1192">
    <property type="taxonomic scope" value="Eukaryota"/>
</dbReference>
<comment type="similarity">
    <text evidence="2 4">Belongs to the UDP-glycosyltransferase family.</text>
</comment>
<reference evidence="6 7" key="3">
    <citation type="journal article" date="2010" name="BMC Genomics">
        <title>Transcriptome sequencing and comparative analysis of cucumber flowers with different sex types.</title>
        <authorList>
            <person name="Guo S."/>
            <person name="Zheng Y."/>
            <person name="Joung J.G."/>
            <person name="Liu S."/>
            <person name="Zhang Z."/>
            <person name="Crasta O.R."/>
            <person name="Sobral B.W."/>
            <person name="Xu Y."/>
            <person name="Huang S."/>
            <person name="Fei Z."/>
        </authorList>
    </citation>
    <scope>NUCLEOTIDE SEQUENCE [LARGE SCALE GENOMIC DNA]</scope>
    <source>
        <strain evidence="7">cv. 9930</strain>
    </source>
</reference>
<dbReference type="Proteomes" id="UP000029981">
    <property type="component" value="Chromosome 4"/>
</dbReference>
<dbReference type="STRING" id="3659.A0A0A0L4G8"/>
<gene>
    <name evidence="6" type="ORF">Csa_4G620600</name>
</gene>
<dbReference type="CDD" id="cd03784">
    <property type="entry name" value="GT1_Gtf-like"/>
    <property type="match status" value="1"/>
</dbReference>
<comment type="pathway">
    <text evidence="1">Secondary metabolite biosynthesis; terpenoid biosynthesis.</text>
</comment>
<dbReference type="EC" id="2.4.1.-" evidence="5"/>
<evidence type="ECO:0000313" key="6">
    <source>
        <dbReference type="EMBL" id="KGN54996.1"/>
    </source>
</evidence>
<organism evidence="6 7">
    <name type="scientific">Cucumis sativus</name>
    <name type="common">Cucumber</name>
    <dbReference type="NCBI Taxonomy" id="3659"/>
    <lineage>
        <taxon>Eukaryota</taxon>
        <taxon>Viridiplantae</taxon>
        <taxon>Streptophyta</taxon>
        <taxon>Embryophyta</taxon>
        <taxon>Tracheophyta</taxon>
        <taxon>Spermatophyta</taxon>
        <taxon>Magnoliopsida</taxon>
        <taxon>eudicotyledons</taxon>
        <taxon>Gunneridae</taxon>
        <taxon>Pentapetalae</taxon>
        <taxon>rosids</taxon>
        <taxon>fabids</taxon>
        <taxon>Cucurbitales</taxon>
        <taxon>Cucurbitaceae</taxon>
        <taxon>Benincaseae</taxon>
        <taxon>Cucumis</taxon>
    </lineage>
</organism>
<reference evidence="6 7" key="1">
    <citation type="journal article" date="2009" name="Nat. Genet.">
        <title>The genome of the cucumber, Cucumis sativus L.</title>
        <authorList>
            <person name="Huang S."/>
            <person name="Li R."/>
            <person name="Zhang Z."/>
            <person name="Li L."/>
            <person name="Gu X."/>
            <person name="Fan W."/>
            <person name="Lucas W.J."/>
            <person name="Wang X."/>
            <person name="Xie B."/>
            <person name="Ni P."/>
            <person name="Ren Y."/>
            <person name="Zhu H."/>
            <person name="Li J."/>
            <person name="Lin K."/>
            <person name="Jin W."/>
            <person name="Fei Z."/>
            <person name="Li G."/>
            <person name="Staub J."/>
            <person name="Kilian A."/>
            <person name="van der Vossen E.A."/>
            <person name="Wu Y."/>
            <person name="Guo J."/>
            <person name="He J."/>
            <person name="Jia Z."/>
            <person name="Ren Y."/>
            <person name="Tian G."/>
            <person name="Lu Y."/>
            <person name="Ruan J."/>
            <person name="Qian W."/>
            <person name="Wang M."/>
            <person name="Huang Q."/>
            <person name="Li B."/>
            <person name="Xuan Z."/>
            <person name="Cao J."/>
            <person name="Asan"/>
            <person name="Wu Z."/>
            <person name="Zhang J."/>
            <person name="Cai Q."/>
            <person name="Bai Y."/>
            <person name="Zhao B."/>
            <person name="Han Y."/>
            <person name="Li Y."/>
            <person name="Li X."/>
            <person name="Wang S."/>
            <person name="Shi Q."/>
            <person name="Liu S."/>
            <person name="Cho W.K."/>
            <person name="Kim J.Y."/>
            <person name="Xu Y."/>
            <person name="Heller-Uszynska K."/>
            <person name="Miao H."/>
            <person name="Cheng Z."/>
            <person name="Zhang S."/>
            <person name="Wu J."/>
            <person name="Yang Y."/>
            <person name="Kang H."/>
            <person name="Li M."/>
            <person name="Liang H."/>
            <person name="Ren X."/>
            <person name="Shi Z."/>
            <person name="Wen M."/>
            <person name="Jian M."/>
            <person name="Yang H."/>
            <person name="Zhang G."/>
            <person name="Yang Z."/>
            <person name="Chen R."/>
            <person name="Liu S."/>
            <person name="Li J."/>
            <person name="Ma L."/>
            <person name="Liu H."/>
            <person name="Zhou Y."/>
            <person name="Zhao J."/>
            <person name="Fang X."/>
            <person name="Li G."/>
            <person name="Fang L."/>
            <person name="Li Y."/>
            <person name="Liu D."/>
            <person name="Zheng H."/>
            <person name="Zhang Y."/>
            <person name="Qin N."/>
            <person name="Li Z."/>
            <person name="Yang G."/>
            <person name="Yang S."/>
            <person name="Bolund L."/>
            <person name="Kristiansen K."/>
            <person name="Zheng H."/>
            <person name="Li S."/>
            <person name="Zhang X."/>
            <person name="Yang H."/>
            <person name="Wang J."/>
            <person name="Sun R."/>
            <person name="Zhang B."/>
            <person name="Jiang S."/>
            <person name="Wang J."/>
            <person name="Du Y."/>
            <person name="Li S."/>
        </authorList>
    </citation>
    <scope>NUCLEOTIDE SEQUENCE [LARGE SCALE GENOMIC DNA]</scope>
    <source>
        <strain evidence="7">cv. 9930</strain>
    </source>
</reference>
<keyword evidence="4" id="KW-0328">Glycosyltransferase</keyword>
<dbReference type="SUPFAM" id="SSF53756">
    <property type="entry name" value="UDP-Glycosyltransferase/glycogen phosphorylase"/>
    <property type="match status" value="1"/>
</dbReference>
<dbReference type="AlphaFoldDB" id="A0A0A0L4G8"/>
<reference evidence="6 7" key="2">
    <citation type="journal article" date="2009" name="PLoS ONE">
        <title>An integrated genetic and cytogenetic map of the cucumber genome.</title>
        <authorList>
            <person name="Ren Y."/>
            <person name="Zhang Z."/>
            <person name="Liu J."/>
            <person name="Staub J.E."/>
            <person name="Han Y."/>
            <person name="Cheng Z."/>
            <person name="Li X."/>
            <person name="Lu J."/>
            <person name="Miao H."/>
            <person name="Kang H."/>
            <person name="Xie B."/>
            <person name="Gu X."/>
            <person name="Wang X."/>
            <person name="Du Y."/>
            <person name="Jin W."/>
            <person name="Huang S."/>
        </authorList>
    </citation>
    <scope>NUCLEOTIDE SEQUENCE [LARGE SCALE GENOMIC DNA]</scope>
    <source>
        <strain evidence="7">cv. 9930</strain>
    </source>
</reference>
<name>A0A0A0L4G8_CUCSA</name>
<proteinExistence type="inferred from homology"/>
<dbReference type="InterPro" id="IPR050481">
    <property type="entry name" value="UDP-glycosyltransf_plant"/>
</dbReference>
<dbReference type="PANTHER" id="PTHR48048">
    <property type="entry name" value="GLYCOSYLTRANSFERASE"/>
    <property type="match status" value="1"/>
</dbReference>
<evidence type="ECO:0000256" key="4">
    <source>
        <dbReference type="RuleBase" id="RU003718"/>
    </source>
</evidence>
<dbReference type="Pfam" id="PF00201">
    <property type="entry name" value="UDPGT"/>
    <property type="match status" value="1"/>
</dbReference>
<dbReference type="Gramene" id="KGN54996">
    <property type="protein sequence ID" value="KGN54996"/>
    <property type="gene ID" value="Csa_4G620600"/>
</dbReference>
<dbReference type="Gene3D" id="3.40.50.2000">
    <property type="entry name" value="Glycogen Phosphorylase B"/>
    <property type="match status" value="2"/>
</dbReference>
<dbReference type="OMA" id="MVPWPLG"/>
<evidence type="ECO:0000256" key="3">
    <source>
        <dbReference type="ARBA" id="ARBA00022679"/>
    </source>
</evidence>
<dbReference type="GO" id="GO:0035251">
    <property type="term" value="F:UDP-glucosyltransferase activity"/>
    <property type="evidence" value="ECO:0000318"/>
    <property type="project" value="GO_Central"/>
</dbReference>
<reference evidence="6 7" key="4">
    <citation type="journal article" date="2011" name="BMC Genomics">
        <title>RNA-Seq improves annotation of protein-coding genes in the cucumber genome.</title>
        <authorList>
            <person name="Li Z."/>
            <person name="Zhang Z."/>
            <person name="Yan P."/>
            <person name="Huang S."/>
            <person name="Fei Z."/>
            <person name="Lin K."/>
        </authorList>
    </citation>
    <scope>NUCLEOTIDE SEQUENCE [LARGE SCALE GENOMIC DNA]</scope>
    <source>
        <strain evidence="7">cv. 9930</strain>
    </source>
</reference>
<dbReference type="InterPro" id="IPR035595">
    <property type="entry name" value="UDP_glycos_trans_CS"/>
</dbReference>
<protein>
    <recommendedName>
        <fullName evidence="5">Glycosyltransferase</fullName>
        <ecNumber evidence="5">2.4.1.-</ecNumber>
    </recommendedName>
</protein>
<accession>A0A0A0L4G8</accession>
<dbReference type="EMBL" id="CM002925">
    <property type="protein sequence ID" value="KGN54996.1"/>
    <property type="molecule type" value="Genomic_DNA"/>
</dbReference>
<dbReference type="OrthoDB" id="5835829at2759"/>
<sequence length="480" mass="53247">MATAELVFVPTSGVGHLVSTIKFITQFLNRDPRFTATILVFKYPFTPTATDGTSDPPPSNPAIAPTTSRIRIIHLPPPSDPPSPKILSKSFEHYYSLYIASYRTLVKNAIVDLAVPVVGLVVDLFCTPMIDVGNELGINTYVFFTSCAGFLGSMFHLETRDRCVGVKFDESEADMIIPGYAHPVPVRVLPRYSFNRYGFESMAIHARKFKEAKGIIVNTFAELEPHAFSSLSEDGIPPIYPVGPVVDLESENRPTPNENQSSEIRVWLDNQPPSSVVFLCFGSRGSFSQPQVVEIANGLESSGVRFLWSLRRPPPPHKKFESPSDYADPDDVLPEGFQERVKGKGRVCGWVRQVDVLAHKAIGGFVSHCGWNSVLESIWHAVPLVTWPQYAEQQLNAFMMVRELGLAVELTMDYHREGGSLVTADQIERAVHRLMDGDEAEEVRKRMEEISKKSREALVPGGSSYISFGNLIDDMLASSV</sequence>
<dbReference type="KEGG" id="csv:105435283"/>